<evidence type="ECO:0000313" key="2">
    <source>
        <dbReference type="Proteomes" id="UP000199502"/>
    </source>
</evidence>
<dbReference type="Proteomes" id="UP000199502">
    <property type="component" value="Unassembled WGS sequence"/>
</dbReference>
<dbReference type="InterPro" id="IPR047114">
    <property type="entry name" value="YciF"/>
</dbReference>
<reference evidence="1 2" key="1">
    <citation type="submission" date="2016-10" db="EMBL/GenBank/DDBJ databases">
        <authorList>
            <person name="de Groot N.N."/>
        </authorList>
    </citation>
    <scope>NUCLEOTIDE SEQUENCE [LARGE SCALE GENOMIC DNA]</scope>
    <source>
        <strain evidence="1 2">CGMCC 1.8925</strain>
    </source>
</reference>
<gene>
    <name evidence="1" type="ORF">SAMN05660710_02435</name>
</gene>
<dbReference type="SUPFAM" id="SSF47240">
    <property type="entry name" value="Ferritin-like"/>
    <property type="match status" value="1"/>
</dbReference>
<dbReference type="RefSeq" id="WP_245686651.1">
    <property type="nucleotide sequence ID" value="NZ_FMVT01000008.1"/>
</dbReference>
<dbReference type="InterPro" id="IPR010287">
    <property type="entry name" value="DUF892_YciF-like"/>
</dbReference>
<organism evidence="1 2">
    <name type="scientific">Paracoccus tibetensis</name>
    <dbReference type="NCBI Taxonomy" id="336292"/>
    <lineage>
        <taxon>Bacteria</taxon>
        <taxon>Pseudomonadati</taxon>
        <taxon>Pseudomonadota</taxon>
        <taxon>Alphaproteobacteria</taxon>
        <taxon>Rhodobacterales</taxon>
        <taxon>Paracoccaceae</taxon>
        <taxon>Paracoccus</taxon>
    </lineage>
</organism>
<keyword evidence="2" id="KW-1185">Reference proteome</keyword>
<dbReference type="Gene3D" id="1.20.1260.10">
    <property type="match status" value="1"/>
</dbReference>
<sequence>MARTMSAQDVFLDGLRNAHAMEKQALSIMRPQLKRLEHYPEVSALLDKHIHETEGQIERLDEILAGMDASASGLKDAGLSLSGSMAAMSHTLAGDEILKNSFANHAFENFEIAAYTSLITMAELSGASTTIPALQQSLEEEKRMAAAIAGGLDGVTRRYVQLAASDERADI</sequence>
<protein>
    <submittedName>
        <fullName evidence="1">Ferritin-like metal-binding protein YciE</fullName>
    </submittedName>
</protein>
<dbReference type="InterPro" id="IPR012347">
    <property type="entry name" value="Ferritin-like"/>
</dbReference>
<dbReference type="EMBL" id="FMVT01000008">
    <property type="protein sequence ID" value="SCY71195.1"/>
    <property type="molecule type" value="Genomic_DNA"/>
</dbReference>
<accession>A0A1G5I504</accession>
<proteinExistence type="predicted"/>
<dbReference type="PANTHER" id="PTHR30565">
    <property type="entry name" value="PROTEIN YCIF"/>
    <property type="match status" value="1"/>
</dbReference>
<dbReference type="PANTHER" id="PTHR30565:SF9">
    <property type="entry name" value="PROTEIN YCIF"/>
    <property type="match status" value="1"/>
</dbReference>
<dbReference type="Pfam" id="PF05974">
    <property type="entry name" value="DUF892"/>
    <property type="match status" value="1"/>
</dbReference>
<dbReference type="AlphaFoldDB" id="A0A1G5I504"/>
<dbReference type="InterPro" id="IPR009078">
    <property type="entry name" value="Ferritin-like_SF"/>
</dbReference>
<name>A0A1G5I504_9RHOB</name>
<dbReference type="STRING" id="336292.SAMN05660710_02435"/>
<evidence type="ECO:0000313" key="1">
    <source>
        <dbReference type="EMBL" id="SCY71195.1"/>
    </source>
</evidence>